<evidence type="ECO:0000256" key="2">
    <source>
        <dbReference type="ARBA" id="ARBA00009187"/>
    </source>
</evidence>
<dbReference type="GeneTree" id="ENSGT00390000002675"/>
<keyword evidence="3 10" id="KW-0813">Transport</keyword>
<reference evidence="11" key="1">
    <citation type="submission" date="2025-08" db="UniProtKB">
        <authorList>
            <consortium name="Ensembl"/>
        </authorList>
    </citation>
    <scope>IDENTIFICATION</scope>
</reference>
<comment type="similarity">
    <text evidence="2 10">Belongs to the ARV1 family.</text>
</comment>
<keyword evidence="4" id="KW-0812">Transmembrane</keyword>
<evidence type="ECO:0000256" key="6">
    <source>
        <dbReference type="ARBA" id="ARBA00022989"/>
    </source>
</evidence>
<keyword evidence="7 10" id="KW-0445">Lipid transport</keyword>
<comment type="subcellular location">
    <subcellularLocation>
        <location evidence="1 10">Endoplasmic reticulum membrane</location>
        <topology evidence="1 10">Multi-pass membrane protein</topology>
    </subcellularLocation>
</comment>
<dbReference type="GO" id="GO:0032541">
    <property type="term" value="C:cortical endoplasmic reticulum"/>
    <property type="evidence" value="ECO:0007669"/>
    <property type="project" value="TreeGrafter"/>
</dbReference>
<keyword evidence="6" id="KW-1133">Transmembrane helix</keyword>
<protein>
    <recommendedName>
        <fullName evidence="10">Protein ARV</fullName>
    </recommendedName>
</protein>
<dbReference type="Ensembl" id="ENSOKIT00005037578.1">
    <property type="protein sequence ID" value="ENSOKIP00005035588.1"/>
    <property type="gene ID" value="ENSOKIG00005015215.1"/>
</dbReference>
<keyword evidence="5 10" id="KW-0256">Endoplasmic reticulum</keyword>
<accession>A0A8C7G2H6</accession>
<dbReference type="GO" id="GO:0006665">
    <property type="term" value="P:sphingolipid metabolic process"/>
    <property type="evidence" value="ECO:0007669"/>
    <property type="project" value="TreeGrafter"/>
</dbReference>
<dbReference type="GO" id="GO:0097036">
    <property type="term" value="P:regulation of plasma membrane sterol distribution"/>
    <property type="evidence" value="ECO:0007669"/>
    <property type="project" value="UniProtKB-UniRule"/>
</dbReference>
<evidence type="ECO:0000256" key="3">
    <source>
        <dbReference type="ARBA" id="ARBA00022448"/>
    </source>
</evidence>
<dbReference type="GO" id="GO:0032366">
    <property type="term" value="P:intracellular sterol transport"/>
    <property type="evidence" value="ECO:0007669"/>
    <property type="project" value="UniProtKB-UniRule"/>
</dbReference>
<dbReference type="Pfam" id="PF04161">
    <property type="entry name" value="Arv1"/>
    <property type="match status" value="1"/>
</dbReference>
<name>A0A8C7G2H6_ONCKI</name>
<organism evidence="11 12">
    <name type="scientific">Oncorhynchus kisutch</name>
    <name type="common">Coho salmon</name>
    <name type="synonym">Salmo kisutch</name>
    <dbReference type="NCBI Taxonomy" id="8019"/>
    <lineage>
        <taxon>Eukaryota</taxon>
        <taxon>Metazoa</taxon>
        <taxon>Chordata</taxon>
        <taxon>Craniata</taxon>
        <taxon>Vertebrata</taxon>
        <taxon>Euteleostomi</taxon>
        <taxon>Actinopterygii</taxon>
        <taxon>Neopterygii</taxon>
        <taxon>Teleostei</taxon>
        <taxon>Protacanthopterygii</taxon>
        <taxon>Salmoniformes</taxon>
        <taxon>Salmonidae</taxon>
        <taxon>Salmoninae</taxon>
        <taxon>Oncorhynchus</taxon>
    </lineage>
</organism>
<evidence type="ECO:0000256" key="10">
    <source>
        <dbReference type="RuleBase" id="RU368065"/>
    </source>
</evidence>
<dbReference type="PANTHER" id="PTHR14467:SF0">
    <property type="entry name" value="PROTEIN ARV1"/>
    <property type="match status" value="1"/>
</dbReference>
<evidence type="ECO:0000256" key="9">
    <source>
        <dbReference type="ARBA" id="ARBA00023136"/>
    </source>
</evidence>
<dbReference type="InterPro" id="IPR007290">
    <property type="entry name" value="Arv1"/>
</dbReference>
<dbReference type="AlphaFoldDB" id="A0A8C7G2H6"/>
<proteinExistence type="inferred from homology"/>
<evidence type="ECO:0000256" key="5">
    <source>
        <dbReference type="ARBA" id="ARBA00022824"/>
    </source>
</evidence>
<evidence type="ECO:0000256" key="7">
    <source>
        <dbReference type="ARBA" id="ARBA00023055"/>
    </source>
</evidence>
<evidence type="ECO:0000256" key="8">
    <source>
        <dbReference type="ARBA" id="ARBA00023098"/>
    </source>
</evidence>
<reference evidence="11" key="2">
    <citation type="submission" date="2025-09" db="UniProtKB">
        <authorList>
            <consortium name="Ensembl"/>
        </authorList>
    </citation>
    <scope>IDENTIFICATION</scope>
</reference>
<evidence type="ECO:0000256" key="4">
    <source>
        <dbReference type="ARBA" id="ARBA00022692"/>
    </source>
</evidence>
<dbReference type="PANTHER" id="PTHR14467">
    <property type="entry name" value="ARV1"/>
    <property type="match status" value="1"/>
</dbReference>
<keyword evidence="9" id="KW-0472">Membrane</keyword>
<dbReference type="Proteomes" id="UP000694557">
    <property type="component" value="Unassembled WGS sequence"/>
</dbReference>
<evidence type="ECO:0000313" key="11">
    <source>
        <dbReference type="Ensembl" id="ENSOKIP00005035588.1"/>
    </source>
</evidence>
<keyword evidence="12" id="KW-1185">Reference proteome</keyword>
<dbReference type="GO" id="GO:0005794">
    <property type="term" value="C:Golgi apparatus"/>
    <property type="evidence" value="ECO:0007669"/>
    <property type="project" value="TreeGrafter"/>
</dbReference>
<evidence type="ECO:0000256" key="1">
    <source>
        <dbReference type="ARBA" id="ARBA00004477"/>
    </source>
</evidence>
<dbReference type="GO" id="GO:0016125">
    <property type="term" value="P:sterol metabolic process"/>
    <property type="evidence" value="ECO:0007669"/>
    <property type="project" value="UniProtKB-UniRule"/>
</dbReference>
<dbReference type="GO" id="GO:0005789">
    <property type="term" value="C:endoplasmic reticulum membrane"/>
    <property type="evidence" value="ECO:0007669"/>
    <property type="project" value="UniProtKB-SubCell"/>
</dbReference>
<comment type="function">
    <text evidence="10">Mediator of sterol homeostasis involved in sterol uptake, trafficking and distribution into membranes.</text>
</comment>
<sequence>MSLLLSGILPKASFTHILFNITLNVCTKLCVFCLLRESYLRWSQMQGFEQNNDPADIIRYTNEWECLGWQLLVYCSWKKHIITITTHDFELSLMLKAILLSSYGNILLIPIVIWEHDYSPPCFSLIKLFVLTSNSQAIRVILYCSRKLSPLAVCVGLLLETCIAQAFQTLPWSIPDILPFQ</sequence>
<evidence type="ECO:0000313" key="12">
    <source>
        <dbReference type="Proteomes" id="UP000694557"/>
    </source>
</evidence>
<keyword evidence="8 10" id="KW-0443">Lipid metabolism</keyword>
<gene>
    <name evidence="11" type="primary">ARV1</name>
</gene>